<feature type="domain" description="N-acetyltransferase" evidence="3">
    <location>
        <begin position="7"/>
        <end position="173"/>
    </location>
</feature>
<dbReference type="EMBL" id="FNJB01000013">
    <property type="protein sequence ID" value="SDP75215.1"/>
    <property type="molecule type" value="Genomic_DNA"/>
</dbReference>
<evidence type="ECO:0000313" key="5">
    <source>
        <dbReference type="Proteomes" id="UP000199651"/>
    </source>
</evidence>
<dbReference type="AlphaFoldDB" id="A0A1H0VAF4"/>
<dbReference type="PANTHER" id="PTHR43877">
    <property type="entry name" value="AMINOALKYLPHOSPHONATE N-ACETYLTRANSFERASE-RELATED-RELATED"/>
    <property type="match status" value="1"/>
</dbReference>
<name>A0A1H0VAF4_9PSEU</name>
<dbReference type="Proteomes" id="UP000199651">
    <property type="component" value="Unassembled WGS sequence"/>
</dbReference>
<evidence type="ECO:0000256" key="1">
    <source>
        <dbReference type="ARBA" id="ARBA00022679"/>
    </source>
</evidence>
<keyword evidence="5" id="KW-1185">Reference proteome</keyword>
<dbReference type="Pfam" id="PF00583">
    <property type="entry name" value="Acetyltransf_1"/>
    <property type="match status" value="1"/>
</dbReference>
<evidence type="ECO:0000259" key="3">
    <source>
        <dbReference type="PROSITE" id="PS51186"/>
    </source>
</evidence>
<dbReference type="Gene3D" id="3.40.630.30">
    <property type="match status" value="1"/>
</dbReference>
<evidence type="ECO:0000256" key="2">
    <source>
        <dbReference type="ARBA" id="ARBA00023315"/>
    </source>
</evidence>
<dbReference type="PROSITE" id="PS51186">
    <property type="entry name" value="GNAT"/>
    <property type="match status" value="1"/>
</dbReference>
<accession>A0A1H0VAF4</accession>
<dbReference type="PANTHER" id="PTHR43877:SF2">
    <property type="entry name" value="AMINOALKYLPHOSPHONATE N-ACETYLTRANSFERASE-RELATED"/>
    <property type="match status" value="1"/>
</dbReference>
<dbReference type="STRING" id="504798.SAMN05421871_101879"/>
<dbReference type="InterPro" id="IPR050832">
    <property type="entry name" value="Bact_Acetyltransf"/>
</dbReference>
<keyword evidence="2" id="KW-0012">Acyltransferase</keyword>
<dbReference type="OrthoDB" id="4095657at2"/>
<dbReference type="InterPro" id="IPR016181">
    <property type="entry name" value="Acyl_CoA_acyltransferase"/>
</dbReference>
<dbReference type="CDD" id="cd04301">
    <property type="entry name" value="NAT_SF"/>
    <property type="match status" value="1"/>
</dbReference>
<keyword evidence="1 4" id="KW-0808">Transferase</keyword>
<dbReference type="GO" id="GO:0016747">
    <property type="term" value="F:acyltransferase activity, transferring groups other than amino-acyl groups"/>
    <property type="evidence" value="ECO:0007669"/>
    <property type="project" value="InterPro"/>
</dbReference>
<dbReference type="RefSeq" id="WP_091382741.1">
    <property type="nucleotide sequence ID" value="NZ_FNDV01000001.1"/>
</dbReference>
<proteinExistence type="predicted"/>
<organism evidence="4 5">
    <name type="scientific">Actinokineospora alba</name>
    <dbReference type="NCBI Taxonomy" id="504798"/>
    <lineage>
        <taxon>Bacteria</taxon>
        <taxon>Bacillati</taxon>
        <taxon>Actinomycetota</taxon>
        <taxon>Actinomycetes</taxon>
        <taxon>Pseudonocardiales</taxon>
        <taxon>Pseudonocardiaceae</taxon>
        <taxon>Actinokineospora</taxon>
    </lineage>
</organism>
<dbReference type="SUPFAM" id="SSF55729">
    <property type="entry name" value="Acyl-CoA N-acyltransferases (Nat)"/>
    <property type="match status" value="1"/>
</dbReference>
<evidence type="ECO:0000313" key="4">
    <source>
        <dbReference type="EMBL" id="SDP75215.1"/>
    </source>
</evidence>
<dbReference type="InterPro" id="IPR000182">
    <property type="entry name" value="GNAT_dom"/>
</dbReference>
<sequence length="177" mass="20061">MTDYSSLEMRVAVPGELNIVLDLMGEAASWLKSIGVDQWQGPFRVERIADGIAAGRVWFAEGKRGVDREVVGTITVDEFADMDFWTEADDLDSALYVHRMAVRREDAGRGIGAFMLEWAAKLGRDHGKSRLRLDANRDNTSLQRYYQRLGWQHVRTVYRSWRPSGALFELPLGPRGS</sequence>
<gene>
    <name evidence="4" type="ORF">SAMN05192558_113125</name>
</gene>
<protein>
    <submittedName>
        <fullName evidence="4">Acetyltransferase (GNAT) family protein</fullName>
    </submittedName>
</protein>
<reference evidence="5" key="1">
    <citation type="submission" date="2016-10" db="EMBL/GenBank/DDBJ databases">
        <authorList>
            <person name="Varghese N."/>
            <person name="Submissions S."/>
        </authorList>
    </citation>
    <scope>NUCLEOTIDE SEQUENCE [LARGE SCALE GENOMIC DNA]</scope>
    <source>
        <strain evidence="5">IBRC-M 10655</strain>
    </source>
</reference>